<dbReference type="OrthoDB" id="977366at2"/>
<comment type="caution">
    <text evidence="3">The sequence shown here is derived from an EMBL/GenBank/DDBJ whole genome shotgun (WGS) entry which is preliminary data.</text>
</comment>
<evidence type="ECO:0000313" key="4">
    <source>
        <dbReference type="Proteomes" id="UP000245880"/>
    </source>
</evidence>
<dbReference type="PROSITE" id="PS51781">
    <property type="entry name" value="SH3B"/>
    <property type="match status" value="1"/>
</dbReference>
<dbReference type="AlphaFoldDB" id="A0A316AN48"/>
<proteinExistence type="predicted"/>
<name>A0A316AN48_9BACT</name>
<dbReference type="Pfam" id="PF08239">
    <property type="entry name" value="SH3_3"/>
    <property type="match status" value="1"/>
</dbReference>
<dbReference type="EMBL" id="QGDT01000003">
    <property type="protein sequence ID" value="PWJ58921.1"/>
    <property type="molecule type" value="Genomic_DNA"/>
</dbReference>
<keyword evidence="4" id="KW-1185">Reference proteome</keyword>
<dbReference type="Proteomes" id="UP000245880">
    <property type="component" value="Unassembled WGS sequence"/>
</dbReference>
<keyword evidence="1" id="KW-0812">Transmembrane</keyword>
<keyword evidence="1" id="KW-0472">Membrane</keyword>
<dbReference type="InterPro" id="IPR003646">
    <property type="entry name" value="SH3-like_bac-type"/>
</dbReference>
<gene>
    <name evidence="3" type="ORF">CLV98_103292</name>
</gene>
<reference evidence="3 4" key="1">
    <citation type="submission" date="2018-03" db="EMBL/GenBank/DDBJ databases">
        <title>Genomic Encyclopedia of Archaeal and Bacterial Type Strains, Phase II (KMG-II): from individual species to whole genera.</title>
        <authorList>
            <person name="Goeker M."/>
        </authorList>
    </citation>
    <scope>NUCLEOTIDE SEQUENCE [LARGE SCALE GENOMIC DNA]</scope>
    <source>
        <strain evidence="3 4">DSM 100346</strain>
    </source>
</reference>
<dbReference type="Gene3D" id="2.30.30.40">
    <property type="entry name" value="SH3 Domains"/>
    <property type="match status" value="1"/>
</dbReference>
<evidence type="ECO:0000256" key="1">
    <source>
        <dbReference type="SAM" id="Phobius"/>
    </source>
</evidence>
<dbReference type="SMART" id="SM00287">
    <property type="entry name" value="SH3b"/>
    <property type="match status" value="1"/>
</dbReference>
<evidence type="ECO:0000313" key="3">
    <source>
        <dbReference type="EMBL" id="PWJ58921.1"/>
    </source>
</evidence>
<organism evidence="3 4">
    <name type="scientific">Dyadobacter jejuensis</name>
    <dbReference type="NCBI Taxonomy" id="1082580"/>
    <lineage>
        <taxon>Bacteria</taxon>
        <taxon>Pseudomonadati</taxon>
        <taxon>Bacteroidota</taxon>
        <taxon>Cytophagia</taxon>
        <taxon>Cytophagales</taxon>
        <taxon>Spirosomataceae</taxon>
        <taxon>Dyadobacter</taxon>
    </lineage>
</organism>
<feature type="transmembrane region" description="Helical" evidence="1">
    <location>
        <begin position="161"/>
        <end position="183"/>
    </location>
</feature>
<sequence length="244" mass="28480">MQVLVIKYLRFCIFMGLFFTPKWAFSRDIAALKEADSLFAMAQYTEALSLYKKNFTNSEKNNQPMVLKLAFLSERTGNYSDVLFYLSQLALVNPSRTLFEKMDKMASEHNLKGYDFNDYSYFIIFYRRYGAYLPLLLLVFGAYIIYIMYWKTKRRQGILIVHKLSILTYLLVVGVIINLPSLYRSAVITNPKTFLRENPTAAASVVDRVGKGHRVTILGSVDHWYRIIWNNSIVYIRHSDVRNI</sequence>
<accession>A0A316AN48</accession>
<keyword evidence="1" id="KW-1133">Transmembrane helix</keyword>
<feature type="domain" description="SH3b" evidence="2">
    <location>
        <begin position="183"/>
        <end position="244"/>
    </location>
</feature>
<protein>
    <submittedName>
        <fullName evidence="3">SH3 domain-containing protein</fullName>
    </submittedName>
</protein>
<evidence type="ECO:0000259" key="2">
    <source>
        <dbReference type="PROSITE" id="PS51781"/>
    </source>
</evidence>
<feature type="transmembrane region" description="Helical" evidence="1">
    <location>
        <begin position="129"/>
        <end position="149"/>
    </location>
</feature>